<feature type="domain" description="DUF4190" evidence="3">
    <location>
        <begin position="66"/>
        <end position="120"/>
    </location>
</feature>
<dbReference type="Pfam" id="PF13828">
    <property type="entry name" value="DUF4190"/>
    <property type="match status" value="1"/>
</dbReference>
<feature type="compositionally biased region" description="Low complexity" evidence="1">
    <location>
        <begin position="128"/>
        <end position="141"/>
    </location>
</feature>
<feature type="compositionally biased region" description="Pro residues" evidence="1">
    <location>
        <begin position="1"/>
        <end position="15"/>
    </location>
</feature>
<dbReference type="Proteomes" id="UP000323505">
    <property type="component" value="Unassembled WGS sequence"/>
</dbReference>
<dbReference type="EMBL" id="VSRQ01000012">
    <property type="protein sequence ID" value="TYK43206.1"/>
    <property type="molecule type" value="Genomic_DNA"/>
</dbReference>
<protein>
    <submittedName>
        <fullName evidence="5">DUF4190 domain-containing protein</fullName>
    </submittedName>
</protein>
<keyword evidence="6" id="KW-1185">Reference proteome</keyword>
<feature type="region of interest" description="Disordered" evidence="1">
    <location>
        <begin position="128"/>
        <end position="150"/>
    </location>
</feature>
<name>A0A5D3F5Y5_9ACTN</name>
<reference evidence="5 6" key="1">
    <citation type="submission" date="2019-08" db="EMBL/GenBank/DDBJ databases">
        <title>Actinomadura sp. nov. CYP1-5 isolated from mountain soil.</title>
        <authorList>
            <person name="Songsumanus A."/>
            <person name="Kuncharoen N."/>
            <person name="Kudo T."/>
            <person name="Yuki M."/>
            <person name="Igarashi Y."/>
            <person name="Tanasupawat S."/>
        </authorList>
    </citation>
    <scope>NUCLEOTIDE SEQUENCE [LARGE SCALE GENOMIC DNA]</scope>
    <source>
        <strain evidence="5 6">CYP1-5</strain>
    </source>
</reference>
<evidence type="ECO:0000313" key="6">
    <source>
        <dbReference type="Proteomes" id="UP000323505"/>
    </source>
</evidence>
<evidence type="ECO:0000259" key="3">
    <source>
        <dbReference type="Pfam" id="PF13828"/>
    </source>
</evidence>
<organism evidence="5 6">
    <name type="scientific">Actinomadura decatromicini</name>
    <dbReference type="NCBI Taxonomy" id="2604572"/>
    <lineage>
        <taxon>Bacteria</taxon>
        <taxon>Bacillati</taxon>
        <taxon>Actinomycetota</taxon>
        <taxon>Actinomycetes</taxon>
        <taxon>Streptosporangiales</taxon>
        <taxon>Thermomonosporaceae</taxon>
        <taxon>Actinomadura</taxon>
    </lineage>
</organism>
<accession>A0A5D3F5Y5</accession>
<evidence type="ECO:0000256" key="1">
    <source>
        <dbReference type="SAM" id="MobiDB-lite"/>
    </source>
</evidence>
<dbReference type="Pfam" id="PF13845">
    <property type="entry name" value="Septum_form"/>
    <property type="match status" value="1"/>
</dbReference>
<keyword evidence="2" id="KW-0472">Membrane</keyword>
<keyword evidence="2" id="KW-1133">Transmembrane helix</keyword>
<gene>
    <name evidence="5" type="ORF">FXF68_38940</name>
</gene>
<dbReference type="InterPro" id="IPR026004">
    <property type="entry name" value="Septum_form"/>
</dbReference>
<feature type="region of interest" description="Disordered" evidence="1">
    <location>
        <begin position="1"/>
        <end position="61"/>
    </location>
</feature>
<dbReference type="InterPro" id="IPR025241">
    <property type="entry name" value="DUF4190"/>
</dbReference>
<feature type="compositionally biased region" description="Pro residues" evidence="1">
    <location>
        <begin position="26"/>
        <end position="38"/>
    </location>
</feature>
<comment type="caution">
    <text evidence="5">The sequence shown here is derived from an EMBL/GenBank/DDBJ whole genome shotgun (WGS) entry which is preliminary data.</text>
</comment>
<evidence type="ECO:0000313" key="5">
    <source>
        <dbReference type="EMBL" id="TYK43206.1"/>
    </source>
</evidence>
<evidence type="ECO:0000259" key="4">
    <source>
        <dbReference type="Pfam" id="PF13845"/>
    </source>
</evidence>
<keyword evidence="2" id="KW-0812">Transmembrane</keyword>
<feature type="transmembrane region" description="Helical" evidence="2">
    <location>
        <begin position="103"/>
        <end position="125"/>
    </location>
</feature>
<sequence length="273" mass="27707">MTYPPPGNNPPPVPGQPDLSKQSPYSAPPPPPPPPMPGGPGGGSGYGPPPPSPSHGAPAGGKTSGLAIAAFVTGLLGCFGIVGLVLGFVALRNISRTGAKGRGLAIAGIVLSCLWLVGGIAIYALRGDGSSTTGGKSPTTSATKPQKIDAKKMKAGDCINDDQGSSNTTATGEPVEVESVKIVPCNGPHDGEVMAVFKLPDGGMPTDKTMATVASAQCKRLMAPRINRDPARNGLATSYYYPTADSWRAGDREVTCVAVAATEGKKLTRKLHA</sequence>
<dbReference type="AlphaFoldDB" id="A0A5D3F5Y5"/>
<dbReference type="RefSeq" id="WP_148767850.1">
    <property type="nucleotide sequence ID" value="NZ_VSRQ01000012.1"/>
</dbReference>
<feature type="transmembrane region" description="Helical" evidence="2">
    <location>
        <begin position="66"/>
        <end position="91"/>
    </location>
</feature>
<proteinExistence type="predicted"/>
<evidence type="ECO:0000256" key="2">
    <source>
        <dbReference type="SAM" id="Phobius"/>
    </source>
</evidence>
<feature type="domain" description="Septum formation-related" evidence="4">
    <location>
        <begin position="149"/>
        <end position="256"/>
    </location>
</feature>